<dbReference type="AlphaFoldDB" id="A0AAJ0CAL7"/>
<organism evidence="1 2">
    <name type="scientific">Conoideocrella luteorostrata</name>
    <dbReference type="NCBI Taxonomy" id="1105319"/>
    <lineage>
        <taxon>Eukaryota</taxon>
        <taxon>Fungi</taxon>
        <taxon>Dikarya</taxon>
        <taxon>Ascomycota</taxon>
        <taxon>Pezizomycotina</taxon>
        <taxon>Sordariomycetes</taxon>
        <taxon>Hypocreomycetidae</taxon>
        <taxon>Hypocreales</taxon>
        <taxon>Clavicipitaceae</taxon>
        <taxon>Conoideocrella</taxon>
    </lineage>
</organism>
<protein>
    <submittedName>
        <fullName evidence="1">Uncharacterized protein</fullName>
    </submittedName>
</protein>
<gene>
    <name evidence="1" type="ORF">QQS21_012734</name>
</gene>
<evidence type="ECO:0000313" key="1">
    <source>
        <dbReference type="EMBL" id="KAK2589584.1"/>
    </source>
</evidence>
<name>A0AAJ0CAL7_9HYPO</name>
<dbReference type="EMBL" id="JASWJB010000612">
    <property type="protein sequence ID" value="KAK2589584.1"/>
    <property type="molecule type" value="Genomic_DNA"/>
</dbReference>
<sequence>MAGQERKHENSAQNIIANERRANYDEFFFEIADWIKPAVEHVCNLEDDLRATEEVRLFKFFKAKGMTRNSATKMAIEYNNWKAIHGQQTTDILQNLMPEINKVELWKRGGKKKDDAPSTPFLDRIKVLCDKSCLISRRTFIYWIDVQNERHQMAHDFVPVPRNFFCQNTGRVDFSALKKAIFREKLEVRQRHDSGTLINAQFDMFNNAIQSILNLYFVDVRDNANARPTSAGLVEETRLESIAGNNPPPPVDYPDLLNCDWDDLDL</sequence>
<evidence type="ECO:0000313" key="2">
    <source>
        <dbReference type="Proteomes" id="UP001251528"/>
    </source>
</evidence>
<comment type="caution">
    <text evidence="1">The sequence shown here is derived from an EMBL/GenBank/DDBJ whole genome shotgun (WGS) entry which is preliminary data.</text>
</comment>
<dbReference type="Proteomes" id="UP001251528">
    <property type="component" value="Unassembled WGS sequence"/>
</dbReference>
<accession>A0AAJ0CAL7</accession>
<keyword evidence="2" id="KW-1185">Reference proteome</keyword>
<reference evidence="1" key="1">
    <citation type="submission" date="2023-06" db="EMBL/GenBank/DDBJ databases">
        <title>Conoideocrella luteorostrata (Hypocreales: Clavicipitaceae), a potential biocontrol fungus for elongate hemlock scale in United States Christmas tree production areas.</title>
        <authorList>
            <person name="Barrett H."/>
            <person name="Lovett B."/>
            <person name="Macias A.M."/>
            <person name="Stajich J.E."/>
            <person name="Kasson M.T."/>
        </authorList>
    </citation>
    <scope>NUCLEOTIDE SEQUENCE</scope>
    <source>
        <strain evidence="1">ARSEF 14590</strain>
    </source>
</reference>
<proteinExistence type="predicted"/>